<evidence type="ECO:0000256" key="1">
    <source>
        <dbReference type="ARBA" id="ARBA00004726"/>
    </source>
</evidence>
<organism evidence="16 17">
    <name type="scientific">Candidatus Eubacterium faecale</name>
    <dbReference type="NCBI Taxonomy" id="2838568"/>
    <lineage>
        <taxon>Bacteria</taxon>
        <taxon>Bacillati</taxon>
        <taxon>Bacillota</taxon>
        <taxon>Clostridia</taxon>
        <taxon>Eubacteriales</taxon>
        <taxon>Eubacteriaceae</taxon>
        <taxon>Eubacterium</taxon>
    </lineage>
</organism>
<dbReference type="PANTHER" id="PTHR22749">
    <property type="entry name" value="RIBOFLAVIN KINASE/FMN ADENYLYLTRANSFERASE"/>
    <property type="match status" value="1"/>
</dbReference>
<dbReference type="Pfam" id="PF06574">
    <property type="entry name" value="FAD_syn"/>
    <property type="match status" value="1"/>
</dbReference>
<evidence type="ECO:0000259" key="15">
    <source>
        <dbReference type="SMART" id="SM00904"/>
    </source>
</evidence>
<dbReference type="GO" id="GO:0009231">
    <property type="term" value="P:riboflavin biosynthetic process"/>
    <property type="evidence" value="ECO:0007669"/>
    <property type="project" value="InterPro"/>
</dbReference>
<evidence type="ECO:0000256" key="10">
    <source>
        <dbReference type="ARBA" id="ARBA00022840"/>
    </source>
</evidence>
<evidence type="ECO:0000256" key="12">
    <source>
        <dbReference type="ARBA" id="ARBA00047880"/>
    </source>
</evidence>
<sequence>MMSDYEKLKSEAAVALGDFDGMHLAHKTVVTGAQNVVIYCVNNKFSLLQKSLFQKRWPNAVFADFDKIKNMTGEEFINEIILGRFGAKIVLCGFNFRFGKNASWSALDMREYLEKRGVWVRILEAQDFEGKPISSTRIRKAVTEGRIDAANEMLGYNFTFEAPVISGDQRGRTIGFPTINQHLPNGLIVPRFGVYESRVLIGKRSYKAFTNIGERPTWHVDVPLAETHIFDFHEDLYGREITVELVHYLRPEKLFKNVDELKEQLDYDKSSII</sequence>
<keyword evidence="10 14" id="KW-0067">ATP-binding</keyword>
<evidence type="ECO:0000256" key="7">
    <source>
        <dbReference type="ARBA" id="ARBA00022741"/>
    </source>
</evidence>
<dbReference type="EC" id="2.7.7.2" evidence="14"/>
<comment type="caution">
    <text evidence="16">The sequence shown here is derived from an EMBL/GenBank/DDBJ whole genome shotgun (WGS) entry which is preliminary data.</text>
</comment>
<dbReference type="Gene3D" id="2.40.30.30">
    <property type="entry name" value="Riboflavin kinase-like"/>
    <property type="match status" value="1"/>
</dbReference>
<comment type="pathway">
    <text evidence="1 14">Cofactor biosynthesis; FAD biosynthesis; FAD from FMN: step 1/1.</text>
</comment>
<keyword evidence="3 14" id="KW-0285">Flavoprotein</keyword>
<keyword evidence="6 14" id="KW-0548">Nucleotidyltransferase</keyword>
<comment type="similarity">
    <text evidence="14">Belongs to the ribF family.</text>
</comment>
<keyword evidence="4 14" id="KW-0288">FMN</keyword>
<dbReference type="InterPro" id="IPR014729">
    <property type="entry name" value="Rossmann-like_a/b/a_fold"/>
</dbReference>
<dbReference type="PANTHER" id="PTHR22749:SF6">
    <property type="entry name" value="RIBOFLAVIN KINASE"/>
    <property type="match status" value="1"/>
</dbReference>
<comment type="catalytic activity">
    <reaction evidence="12 14">
        <text>riboflavin + ATP = FMN + ADP + H(+)</text>
        <dbReference type="Rhea" id="RHEA:14357"/>
        <dbReference type="ChEBI" id="CHEBI:15378"/>
        <dbReference type="ChEBI" id="CHEBI:30616"/>
        <dbReference type="ChEBI" id="CHEBI:57986"/>
        <dbReference type="ChEBI" id="CHEBI:58210"/>
        <dbReference type="ChEBI" id="CHEBI:456216"/>
        <dbReference type="EC" id="2.7.1.26"/>
    </reaction>
</comment>
<evidence type="ECO:0000313" key="17">
    <source>
        <dbReference type="Proteomes" id="UP000823877"/>
    </source>
</evidence>
<dbReference type="PIRSF" id="PIRSF004491">
    <property type="entry name" value="FAD_Synth"/>
    <property type="match status" value="1"/>
</dbReference>
<reference evidence="16" key="1">
    <citation type="journal article" date="2021" name="PeerJ">
        <title>Extensive microbial diversity within the chicken gut microbiome revealed by metagenomics and culture.</title>
        <authorList>
            <person name="Gilroy R."/>
            <person name="Ravi A."/>
            <person name="Getino M."/>
            <person name="Pursley I."/>
            <person name="Horton D.L."/>
            <person name="Alikhan N.F."/>
            <person name="Baker D."/>
            <person name="Gharbi K."/>
            <person name="Hall N."/>
            <person name="Watson M."/>
            <person name="Adriaenssens E.M."/>
            <person name="Foster-Nyarko E."/>
            <person name="Jarju S."/>
            <person name="Secka A."/>
            <person name="Antonio M."/>
            <person name="Oren A."/>
            <person name="Chaudhuri R.R."/>
            <person name="La Ragione R."/>
            <person name="Hildebrand F."/>
            <person name="Pallen M.J."/>
        </authorList>
    </citation>
    <scope>NUCLEOTIDE SEQUENCE</scope>
    <source>
        <strain evidence="16">CHK188-16595</strain>
    </source>
</reference>
<dbReference type="SUPFAM" id="SSF82114">
    <property type="entry name" value="Riboflavin kinase-like"/>
    <property type="match status" value="1"/>
</dbReference>
<dbReference type="GO" id="GO:0009398">
    <property type="term" value="P:FMN biosynthetic process"/>
    <property type="evidence" value="ECO:0007669"/>
    <property type="project" value="UniProtKB-UniRule"/>
</dbReference>
<keyword evidence="8 14" id="KW-0418">Kinase</keyword>
<reference evidence="16" key="2">
    <citation type="submission" date="2021-04" db="EMBL/GenBank/DDBJ databases">
        <authorList>
            <person name="Gilroy R."/>
        </authorList>
    </citation>
    <scope>NUCLEOTIDE SEQUENCE</scope>
    <source>
        <strain evidence="16">CHK188-16595</strain>
    </source>
</reference>
<evidence type="ECO:0000313" key="16">
    <source>
        <dbReference type="EMBL" id="HJB75198.1"/>
    </source>
</evidence>
<evidence type="ECO:0000256" key="4">
    <source>
        <dbReference type="ARBA" id="ARBA00022643"/>
    </source>
</evidence>
<dbReference type="SMART" id="SM00904">
    <property type="entry name" value="Flavokinase"/>
    <property type="match status" value="1"/>
</dbReference>
<dbReference type="SUPFAM" id="SSF52374">
    <property type="entry name" value="Nucleotidylyl transferase"/>
    <property type="match status" value="1"/>
</dbReference>
<evidence type="ECO:0000256" key="3">
    <source>
        <dbReference type="ARBA" id="ARBA00022630"/>
    </source>
</evidence>
<dbReference type="GO" id="GO:0006747">
    <property type="term" value="P:FAD biosynthetic process"/>
    <property type="evidence" value="ECO:0007669"/>
    <property type="project" value="UniProtKB-UniRule"/>
</dbReference>
<name>A0A9D2MKH5_9FIRM</name>
<dbReference type="GO" id="GO:0005524">
    <property type="term" value="F:ATP binding"/>
    <property type="evidence" value="ECO:0007669"/>
    <property type="project" value="UniProtKB-UniRule"/>
</dbReference>
<keyword evidence="7 14" id="KW-0547">Nucleotide-binding</keyword>
<evidence type="ECO:0000256" key="9">
    <source>
        <dbReference type="ARBA" id="ARBA00022827"/>
    </source>
</evidence>
<dbReference type="Gene3D" id="3.40.50.620">
    <property type="entry name" value="HUPs"/>
    <property type="match status" value="1"/>
</dbReference>
<dbReference type="AlphaFoldDB" id="A0A9D2MKH5"/>
<evidence type="ECO:0000256" key="11">
    <source>
        <dbReference type="ARBA" id="ARBA00023268"/>
    </source>
</evidence>
<dbReference type="InterPro" id="IPR002606">
    <property type="entry name" value="Riboflavin_kinase_bac"/>
</dbReference>
<keyword evidence="11" id="KW-0511">Multifunctional enzyme</keyword>
<dbReference type="Proteomes" id="UP000823877">
    <property type="component" value="Unassembled WGS sequence"/>
</dbReference>
<accession>A0A9D2MKH5</accession>
<dbReference type="EC" id="2.7.1.26" evidence="14"/>
<proteinExistence type="inferred from homology"/>
<evidence type="ECO:0000256" key="13">
    <source>
        <dbReference type="ARBA" id="ARBA00049494"/>
    </source>
</evidence>
<keyword evidence="9 14" id="KW-0274">FAD</keyword>
<dbReference type="GO" id="GO:0008531">
    <property type="term" value="F:riboflavin kinase activity"/>
    <property type="evidence" value="ECO:0007669"/>
    <property type="project" value="UniProtKB-UniRule"/>
</dbReference>
<comment type="pathway">
    <text evidence="2 14">Cofactor biosynthesis; FMN biosynthesis; FMN from riboflavin (ATP route): step 1/1.</text>
</comment>
<feature type="domain" description="Riboflavin kinase" evidence="15">
    <location>
        <begin position="153"/>
        <end position="271"/>
    </location>
</feature>
<dbReference type="InterPro" id="IPR015864">
    <property type="entry name" value="FAD_synthase"/>
</dbReference>
<evidence type="ECO:0000256" key="8">
    <source>
        <dbReference type="ARBA" id="ARBA00022777"/>
    </source>
</evidence>
<evidence type="ECO:0000256" key="2">
    <source>
        <dbReference type="ARBA" id="ARBA00005201"/>
    </source>
</evidence>
<evidence type="ECO:0000256" key="6">
    <source>
        <dbReference type="ARBA" id="ARBA00022695"/>
    </source>
</evidence>
<dbReference type="InterPro" id="IPR023465">
    <property type="entry name" value="Riboflavin_kinase_dom_sf"/>
</dbReference>
<comment type="catalytic activity">
    <reaction evidence="13 14">
        <text>FMN + ATP + H(+) = FAD + diphosphate</text>
        <dbReference type="Rhea" id="RHEA:17237"/>
        <dbReference type="ChEBI" id="CHEBI:15378"/>
        <dbReference type="ChEBI" id="CHEBI:30616"/>
        <dbReference type="ChEBI" id="CHEBI:33019"/>
        <dbReference type="ChEBI" id="CHEBI:57692"/>
        <dbReference type="ChEBI" id="CHEBI:58210"/>
        <dbReference type="EC" id="2.7.7.2"/>
    </reaction>
</comment>
<dbReference type="GO" id="GO:0003919">
    <property type="term" value="F:FMN adenylyltransferase activity"/>
    <property type="evidence" value="ECO:0007669"/>
    <property type="project" value="UniProtKB-UniRule"/>
</dbReference>
<evidence type="ECO:0000256" key="14">
    <source>
        <dbReference type="PIRNR" id="PIRNR004491"/>
    </source>
</evidence>
<gene>
    <name evidence="16" type="ORF">IAA37_05935</name>
</gene>
<keyword evidence="5 14" id="KW-0808">Transferase</keyword>
<protein>
    <recommendedName>
        <fullName evidence="14">Riboflavin biosynthesis protein</fullName>
    </recommendedName>
    <domain>
        <recommendedName>
            <fullName evidence="14">Riboflavin kinase</fullName>
            <ecNumber evidence="14">2.7.1.26</ecNumber>
        </recommendedName>
        <alternativeName>
            <fullName evidence="14">Flavokinase</fullName>
        </alternativeName>
    </domain>
    <domain>
        <recommendedName>
            <fullName evidence="14">FMN adenylyltransferase</fullName>
            <ecNumber evidence="14">2.7.7.2</ecNumber>
        </recommendedName>
        <alternativeName>
            <fullName evidence="14">FAD pyrophosphorylase</fullName>
        </alternativeName>
        <alternativeName>
            <fullName evidence="14">FAD synthase</fullName>
        </alternativeName>
    </domain>
</protein>
<dbReference type="Pfam" id="PF01687">
    <property type="entry name" value="Flavokinase"/>
    <property type="match status" value="1"/>
</dbReference>
<dbReference type="InterPro" id="IPR015865">
    <property type="entry name" value="Riboflavin_kinase_bac/euk"/>
</dbReference>
<dbReference type="InterPro" id="IPR023468">
    <property type="entry name" value="Riboflavin_kinase"/>
</dbReference>
<evidence type="ECO:0000256" key="5">
    <source>
        <dbReference type="ARBA" id="ARBA00022679"/>
    </source>
</evidence>
<dbReference type="EMBL" id="DWXN01000010">
    <property type="protein sequence ID" value="HJB75198.1"/>
    <property type="molecule type" value="Genomic_DNA"/>
</dbReference>